<evidence type="ECO:0000313" key="2">
    <source>
        <dbReference type="EMBL" id="GFU21387.1"/>
    </source>
</evidence>
<sequence length="88" mass="9833">MRIPEVFHVPTSPSNYKHDVSNTQKLKNTCPTSTTDNEQDVSSTQEHATDTSLLPQLTTTRLFPIPIDWKTNVPTSTTDNDEDISSSK</sequence>
<organism evidence="2 3">
    <name type="scientific">Nephila pilipes</name>
    <name type="common">Giant wood spider</name>
    <name type="synonym">Nephila maculata</name>
    <dbReference type="NCBI Taxonomy" id="299642"/>
    <lineage>
        <taxon>Eukaryota</taxon>
        <taxon>Metazoa</taxon>
        <taxon>Ecdysozoa</taxon>
        <taxon>Arthropoda</taxon>
        <taxon>Chelicerata</taxon>
        <taxon>Arachnida</taxon>
        <taxon>Araneae</taxon>
        <taxon>Araneomorphae</taxon>
        <taxon>Entelegynae</taxon>
        <taxon>Araneoidea</taxon>
        <taxon>Nephilidae</taxon>
        <taxon>Nephila</taxon>
    </lineage>
</organism>
<comment type="caution">
    <text evidence="2">The sequence shown here is derived from an EMBL/GenBank/DDBJ whole genome shotgun (WGS) entry which is preliminary data.</text>
</comment>
<feature type="region of interest" description="Disordered" evidence="1">
    <location>
        <begin position="67"/>
        <end position="88"/>
    </location>
</feature>
<dbReference type="Proteomes" id="UP000887013">
    <property type="component" value="Unassembled WGS sequence"/>
</dbReference>
<feature type="compositionally biased region" description="Acidic residues" evidence="1">
    <location>
        <begin position="79"/>
        <end position="88"/>
    </location>
</feature>
<name>A0A8X6QDV5_NEPPI</name>
<keyword evidence="3" id="KW-1185">Reference proteome</keyword>
<evidence type="ECO:0000313" key="3">
    <source>
        <dbReference type="Proteomes" id="UP000887013"/>
    </source>
</evidence>
<accession>A0A8X6QDV5</accession>
<protein>
    <submittedName>
        <fullName evidence="2">Uncharacterized protein</fullName>
    </submittedName>
</protein>
<evidence type="ECO:0000256" key="1">
    <source>
        <dbReference type="SAM" id="MobiDB-lite"/>
    </source>
</evidence>
<feature type="region of interest" description="Disordered" evidence="1">
    <location>
        <begin position="1"/>
        <end position="55"/>
    </location>
</feature>
<feature type="compositionally biased region" description="Polar residues" evidence="1">
    <location>
        <begin position="11"/>
        <end position="55"/>
    </location>
</feature>
<dbReference type="AlphaFoldDB" id="A0A8X6QDV5"/>
<dbReference type="EMBL" id="BMAW01127511">
    <property type="protein sequence ID" value="GFU21387.1"/>
    <property type="molecule type" value="Genomic_DNA"/>
</dbReference>
<reference evidence="2" key="1">
    <citation type="submission" date="2020-08" db="EMBL/GenBank/DDBJ databases">
        <title>Multicomponent nature underlies the extraordinary mechanical properties of spider dragline silk.</title>
        <authorList>
            <person name="Kono N."/>
            <person name="Nakamura H."/>
            <person name="Mori M."/>
            <person name="Yoshida Y."/>
            <person name="Ohtoshi R."/>
            <person name="Malay A.D."/>
            <person name="Moran D.A.P."/>
            <person name="Tomita M."/>
            <person name="Numata K."/>
            <person name="Arakawa K."/>
        </authorList>
    </citation>
    <scope>NUCLEOTIDE SEQUENCE</scope>
</reference>
<proteinExistence type="predicted"/>
<gene>
    <name evidence="2" type="ORF">NPIL_157441</name>
</gene>